<dbReference type="GeneID" id="103992003"/>
<dbReference type="Proteomes" id="UP000012960">
    <property type="component" value="Unplaced"/>
</dbReference>
<evidence type="ECO:0000313" key="1">
    <source>
        <dbReference type="EnsemblPlants" id="Ma07_p16560.1"/>
    </source>
</evidence>
<organism evidence="1 2">
    <name type="scientific">Musa acuminata subsp. malaccensis</name>
    <name type="common">Wild banana</name>
    <name type="synonym">Musa malaccensis</name>
    <dbReference type="NCBI Taxonomy" id="214687"/>
    <lineage>
        <taxon>Eukaryota</taxon>
        <taxon>Viridiplantae</taxon>
        <taxon>Streptophyta</taxon>
        <taxon>Embryophyta</taxon>
        <taxon>Tracheophyta</taxon>
        <taxon>Spermatophyta</taxon>
        <taxon>Magnoliopsida</taxon>
        <taxon>Liliopsida</taxon>
        <taxon>Zingiberales</taxon>
        <taxon>Musaceae</taxon>
        <taxon>Musa</taxon>
    </lineage>
</organism>
<dbReference type="CDD" id="cd00303">
    <property type="entry name" value="retropepsin_like"/>
    <property type="match status" value="1"/>
</dbReference>
<dbReference type="Gramene" id="Ma07_t16560.1">
    <property type="protein sequence ID" value="Ma07_p16560.1"/>
    <property type="gene ID" value="Ma07_g16560"/>
</dbReference>
<dbReference type="OMA" id="PHEEIRI"/>
<sequence>MIDTRSSADVLYLDAFKKLGLTNEDLNPMTSVLTGFTGDSISPLGTIVLPITIGEEPRTKTMMTTFMVVDLLSAYNAIFNRLTLNKLKAVVFTYHQAIKFLTPAGVEVYRSDPRESRQCYLTAVTLPMKPRPQQAPDPHEEIRISTLQESPEQIVEVHLKRDRPDMTVKVRTTLPKEN</sequence>
<accession>A0A804JWF7</accession>
<dbReference type="InParanoid" id="A0A804JWF7"/>
<dbReference type="EnsemblPlants" id="Ma07_t16560.1">
    <property type="protein sequence ID" value="Ma07_p16560.1"/>
    <property type="gene ID" value="Ma07_g16560"/>
</dbReference>
<proteinExistence type="predicted"/>
<protein>
    <submittedName>
        <fullName evidence="1">Uncharacterized protein</fullName>
    </submittedName>
</protein>
<dbReference type="PANTHER" id="PTHR33240:SF8">
    <property type="entry name" value="OS03G0439900 PROTEIN"/>
    <property type="match status" value="1"/>
</dbReference>
<keyword evidence="2" id="KW-1185">Reference proteome</keyword>
<name>A0A804JWF7_MUSAM</name>
<reference evidence="1" key="1">
    <citation type="submission" date="2021-05" db="UniProtKB">
        <authorList>
            <consortium name="EnsemblPlants"/>
        </authorList>
    </citation>
    <scope>IDENTIFICATION</scope>
    <source>
        <strain evidence="1">subsp. malaccensis</strain>
    </source>
</reference>
<dbReference type="OrthoDB" id="1937476at2759"/>
<dbReference type="Gene3D" id="2.40.70.10">
    <property type="entry name" value="Acid Proteases"/>
    <property type="match status" value="1"/>
</dbReference>
<dbReference type="InterPro" id="IPR021109">
    <property type="entry name" value="Peptidase_aspartic_dom_sf"/>
</dbReference>
<dbReference type="AlphaFoldDB" id="A0A804JWF7"/>
<evidence type="ECO:0000313" key="2">
    <source>
        <dbReference type="Proteomes" id="UP000012960"/>
    </source>
</evidence>
<dbReference type="PANTHER" id="PTHR33240">
    <property type="entry name" value="OS08G0508500 PROTEIN"/>
    <property type="match status" value="1"/>
</dbReference>